<accession>A0A409WUY9</accession>
<dbReference type="Proteomes" id="UP000284706">
    <property type="component" value="Unassembled WGS sequence"/>
</dbReference>
<dbReference type="AlphaFoldDB" id="A0A409WUY9"/>
<gene>
    <name evidence="2" type="ORF">CVT26_013213</name>
</gene>
<feature type="region of interest" description="Disordered" evidence="1">
    <location>
        <begin position="262"/>
        <end position="285"/>
    </location>
</feature>
<protein>
    <submittedName>
        <fullName evidence="2">Uncharacterized protein</fullName>
    </submittedName>
</protein>
<feature type="compositionally biased region" description="Polar residues" evidence="1">
    <location>
        <begin position="87"/>
        <end position="105"/>
    </location>
</feature>
<dbReference type="EMBL" id="NHYE01004758">
    <property type="protein sequence ID" value="PPQ82340.1"/>
    <property type="molecule type" value="Genomic_DNA"/>
</dbReference>
<feature type="compositionally biased region" description="Pro residues" evidence="1">
    <location>
        <begin position="8"/>
        <end position="24"/>
    </location>
</feature>
<name>A0A409WUY9_9AGAR</name>
<keyword evidence="3" id="KW-1185">Reference proteome</keyword>
<evidence type="ECO:0000313" key="2">
    <source>
        <dbReference type="EMBL" id="PPQ82340.1"/>
    </source>
</evidence>
<organism evidence="2 3">
    <name type="scientific">Gymnopilus dilepis</name>
    <dbReference type="NCBI Taxonomy" id="231916"/>
    <lineage>
        <taxon>Eukaryota</taxon>
        <taxon>Fungi</taxon>
        <taxon>Dikarya</taxon>
        <taxon>Basidiomycota</taxon>
        <taxon>Agaricomycotina</taxon>
        <taxon>Agaricomycetes</taxon>
        <taxon>Agaricomycetidae</taxon>
        <taxon>Agaricales</taxon>
        <taxon>Agaricineae</taxon>
        <taxon>Hymenogastraceae</taxon>
        <taxon>Gymnopilus</taxon>
    </lineage>
</organism>
<dbReference type="InParanoid" id="A0A409WUY9"/>
<reference evidence="2 3" key="1">
    <citation type="journal article" date="2018" name="Evol. Lett.">
        <title>Horizontal gene cluster transfer increased hallucinogenic mushroom diversity.</title>
        <authorList>
            <person name="Reynolds H.T."/>
            <person name="Vijayakumar V."/>
            <person name="Gluck-Thaler E."/>
            <person name="Korotkin H.B."/>
            <person name="Matheny P.B."/>
            <person name="Slot J.C."/>
        </authorList>
    </citation>
    <scope>NUCLEOTIDE SEQUENCE [LARGE SCALE GENOMIC DNA]</scope>
    <source>
        <strain evidence="2 3">SRW20</strain>
    </source>
</reference>
<evidence type="ECO:0000256" key="1">
    <source>
        <dbReference type="SAM" id="MobiDB-lite"/>
    </source>
</evidence>
<feature type="compositionally biased region" description="Pro residues" evidence="1">
    <location>
        <begin position="263"/>
        <end position="276"/>
    </location>
</feature>
<sequence>MDPEHPQTGPPPPRYNRIGTPPPRYSNTTTRLLVQPQPHESLETASHTHTRASENAPPPYRHIQEELTVINDTAQREQIHAEEEDITSQSNITDTNLHRSTPSDATPTAMDWNRPWFLEGLELPSIEDSPHLFIQSPYIYPVFRHRDDFFPLFIPAEDISAPYRDTTFLGAAYRIDYIGDRTLYIRRNSFLFIGHFETDEVGYLATRFILRREDYCVFQLSMYRVRNHGAHALGHRNWPSVTFSVRSDHLVTYMIPEINNPSPISPQPVMEPPSRPGTPTTVSTGHHERNIYHILTGLMNTLCIWNINHGPESQESNTDAA</sequence>
<comment type="caution">
    <text evidence="2">The sequence shown here is derived from an EMBL/GenBank/DDBJ whole genome shotgun (WGS) entry which is preliminary data.</text>
</comment>
<feature type="region of interest" description="Disordered" evidence="1">
    <location>
        <begin position="81"/>
        <end position="105"/>
    </location>
</feature>
<feature type="region of interest" description="Disordered" evidence="1">
    <location>
        <begin position="1"/>
        <end position="29"/>
    </location>
</feature>
<evidence type="ECO:0000313" key="3">
    <source>
        <dbReference type="Proteomes" id="UP000284706"/>
    </source>
</evidence>
<proteinExistence type="predicted"/>